<dbReference type="AlphaFoldDB" id="A0A0E9TA50"/>
<protein>
    <submittedName>
        <fullName evidence="1">Uncharacterized protein</fullName>
    </submittedName>
</protein>
<reference evidence="1" key="2">
    <citation type="journal article" date="2015" name="Fish Shellfish Immunol.">
        <title>Early steps in the European eel (Anguilla anguilla)-Vibrio vulnificus interaction in the gills: Role of the RtxA13 toxin.</title>
        <authorList>
            <person name="Callol A."/>
            <person name="Pajuelo D."/>
            <person name="Ebbesson L."/>
            <person name="Teles M."/>
            <person name="MacKenzie S."/>
            <person name="Amaro C."/>
        </authorList>
    </citation>
    <scope>NUCLEOTIDE SEQUENCE</scope>
</reference>
<name>A0A0E9TA50_ANGAN</name>
<accession>A0A0E9TA50</accession>
<reference evidence="1" key="1">
    <citation type="submission" date="2014-11" db="EMBL/GenBank/DDBJ databases">
        <authorList>
            <person name="Amaro Gonzalez C."/>
        </authorList>
    </citation>
    <scope>NUCLEOTIDE SEQUENCE</scope>
</reference>
<evidence type="ECO:0000313" key="1">
    <source>
        <dbReference type="EMBL" id="JAH49603.1"/>
    </source>
</evidence>
<proteinExistence type="predicted"/>
<dbReference type="EMBL" id="GBXM01058974">
    <property type="protein sequence ID" value="JAH49603.1"/>
    <property type="molecule type" value="Transcribed_RNA"/>
</dbReference>
<organism evidence="1">
    <name type="scientific">Anguilla anguilla</name>
    <name type="common">European freshwater eel</name>
    <name type="synonym">Muraena anguilla</name>
    <dbReference type="NCBI Taxonomy" id="7936"/>
    <lineage>
        <taxon>Eukaryota</taxon>
        <taxon>Metazoa</taxon>
        <taxon>Chordata</taxon>
        <taxon>Craniata</taxon>
        <taxon>Vertebrata</taxon>
        <taxon>Euteleostomi</taxon>
        <taxon>Actinopterygii</taxon>
        <taxon>Neopterygii</taxon>
        <taxon>Teleostei</taxon>
        <taxon>Anguilliformes</taxon>
        <taxon>Anguillidae</taxon>
        <taxon>Anguilla</taxon>
    </lineage>
</organism>
<sequence length="46" mass="5259">MILEGRILANPNYRPAPVDENLALRNRAGSYSQRTTFLMSLHNLFP</sequence>